<feature type="signal peptide" evidence="2">
    <location>
        <begin position="1"/>
        <end position="26"/>
    </location>
</feature>
<evidence type="ECO:0000313" key="4">
    <source>
        <dbReference type="EMBL" id="RUO29810.1"/>
    </source>
</evidence>
<organism evidence="4 5">
    <name type="scientific">Aliidiomarina sedimenti</name>
    <dbReference type="NCBI Taxonomy" id="1933879"/>
    <lineage>
        <taxon>Bacteria</taxon>
        <taxon>Pseudomonadati</taxon>
        <taxon>Pseudomonadota</taxon>
        <taxon>Gammaproteobacteria</taxon>
        <taxon>Alteromonadales</taxon>
        <taxon>Idiomarinaceae</taxon>
        <taxon>Aliidiomarina</taxon>
    </lineage>
</organism>
<dbReference type="EMBL" id="PIPN01000003">
    <property type="protein sequence ID" value="RUO29810.1"/>
    <property type="molecule type" value="Genomic_DNA"/>
</dbReference>
<keyword evidence="2" id="KW-0732">Signal</keyword>
<accession>A0ABY0BYQ3</accession>
<keyword evidence="5" id="KW-1185">Reference proteome</keyword>
<evidence type="ECO:0000256" key="2">
    <source>
        <dbReference type="SAM" id="SignalP"/>
    </source>
</evidence>
<dbReference type="Pfam" id="PF17680">
    <property type="entry name" value="FlgO"/>
    <property type="match status" value="1"/>
</dbReference>
<feature type="domain" description="FlgO" evidence="3">
    <location>
        <begin position="42"/>
        <end position="176"/>
    </location>
</feature>
<protein>
    <recommendedName>
        <fullName evidence="3">FlgO domain-containing protein</fullName>
    </recommendedName>
</protein>
<dbReference type="RefSeq" id="WP_126789082.1">
    <property type="nucleotide sequence ID" value="NZ_PIPN01000003.1"/>
</dbReference>
<reference evidence="4 5" key="1">
    <citation type="journal article" date="2018" name="Front. Microbiol.">
        <title>Genome-Based Analysis Reveals the Taxonomy and Diversity of the Family Idiomarinaceae.</title>
        <authorList>
            <person name="Liu Y."/>
            <person name="Lai Q."/>
            <person name="Shao Z."/>
        </authorList>
    </citation>
    <scope>NUCLEOTIDE SEQUENCE [LARGE SCALE GENOMIC DNA]</scope>
    <source>
        <strain evidence="4 5">GBSy1</strain>
    </source>
</reference>
<comment type="caution">
    <text evidence="4">The sequence shown here is derived from an EMBL/GenBank/DDBJ whole genome shotgun (WGS) entry which is preliminary data.</text>
</comment>
<dbReference type="Proteomes" id="UP000287410">
    <property type="component" value="Unassembled WGS sequence"/>
</dbReference>
<evidence type="ECO:0000259" key="3">
    <source>
        <dbReference type="Pfam" id="PF17680"/>
    </source>
</evidence>
<dbReference type="InterPro" id="IPR041215">
    <property type="entry name" value="FlgO_dom"/>
</dbReference>
<evidence type="ECO:0000256" key="1">
    <source>
        <dbReference type="SAM" id="MobiDB-lite"/>
    </source>
</evidence>
<feature type="region of interest" description="Disordered" evidence="1">
    <location>
        <begin position="197"/>
        <end position="218"/>
    </location>
</feature>
<dbReference type="PROSITE" id="PS51257">
    <property type="entry name" value="PROKAR_LIPOPROTEIN"/>
    <property type="match status" value="1"/>
</dbReference>
<feature type="chain" id="PRO_5046602858" description="FlgO domain-containing protein" evidence="2">
    <location>
        <begin position="27"/>
        <end position="218"/>
    </location>
</feature>
<gene>
    <name evidence="4" type="ORF">CWE12_07505</name>
</gene>
<proteinExistence type="predicted"/>
<evidence type="ECO:0000313" key="5">
    <source>
        <dbReference type="Proteomes" id="UP000287410"/>
    </source>
</evidence>
<sequence length="218" mass="24190">MSFARSGFRYLAVVATALLISSCASPTPVASHNDRSLQTHTEELAASLFSTHSRRSAAPRRIAVGSLVPVQDLRQQGDGQDRVMVQQIQEGLIGAVTQRGAQVIEYRTSQQLRLEDNQELMLSRELQELSTRQHLDYFLTGTYSEVSGGLLVNIRLVALADNSVHSAATHFFPWSALHGSGQQSELRQGRLYREAVPAEAAQSRTQRQRTMFNQGARR</sequence>
<name>A0ABY0BYQ3_9GAMM</name>
<feature type="compositionally biased region" description="Polar residues" evidence="1">
    <location>
        <begin position="202"/>
        <end position="218"/>
    </location>
</feature>